<comment type="subunit">
    <text evidence="2 8">Tetramer of two alpha and two beta chains.</text>
</comment>
<evidence type="ECO:0000256" key="9">
    <source>
        <dbReference type="RuleBase" id="RU003662"/>
    </source>
</evidence>
<feature type="active site" description="Proton acceptor" evidence="8">
    <location>
        <position position="49"/>
    </location>
</feature>
<keyword evidence="11" id="KW-1185">Reference proteome</keyword>
<keyword evidence="4 8" id="KW-0822">Tryptophan biosynthesis</keyword>
<gene>
    <name evidence="10" type="primary">trpA_2</name>
    <name evidence="8" type="synonym">trpA</name>
    <name evidence="10" type="ORF">GCM10023165_45470</name>
</gene>
<evidence type="ECO:0000256" key="7">
    <source>
        <dbReference type="ARBA" id="ARBA00049047"/>
    </source>
</evidence>
<dbReference type="PANTHER" id="PTHR43406">
    <property type="entry name" value="TRYPTOPHAN SYNTHASE, ALPHA CHAIN"/>
    <property type="match status" value="1"/>
</dbReference>
<evidence type="ECO:0000313" key="10">
    <source>
        <dbReference type="EMBL" id="GAA4354325.1"/>
    </source>
</evidence>
<name>A0ABP8I9M1_9BURK</name>
<evidence type="ECO:0000256" key="2">
    <source>
        <dbReference type="ARBA" id="ARBA00011270"/>
    </source>
</evidence>
<sequence length="292" mass="31896">MVMTHRFTQLFAAPHRKAFIPFFTLGDPDPGASFELICTAVEAGADAIELGFPFSDPITDGPVNQRSMQRALKAGTTYATCLELLRRIRSRYPALPIGLLLYYNLLHMRGDRAYAEFADIGIDAIVCSDLPFDESEGHMQMLAAHGLGCIQMVAPNTPGDRASKLLDHSSAFTYVISRFGTTGTNEHFDDEALRRIERLRQSTSQPFVVGFGISTVAQAQAFWQRGANGVIVGSLFSLCIENHLQSIPSVHAFIDGFISEVQGGKACQNVQDAASPTQRVVAAPSFPARNER</sequence>
<dbReference type="InterPro" id="IPR002028">
    <property type="entry name" value="Trp_synthase_suA"/>
</dbReference>
<evidence type="ECO:0000256" key="4">
    <source>
        <dbReference type="ARBA" id="ARBA00022822"/>
    </source>
</evidence>
<organism evidence="10 11">
    <name type="scientific">Variovorax defluvii</name>
    <dbReference type="NCBI Taxonomy" id="913761"/>
    <lineage>
        <taxon>Bacteria</taxon>
        <taxon>Pseudomonadati</taxon>
        <taxon>Pseudomonadota</taxon>
        <taxon>Betaproteobacteria</taxon>
        <taxon>Burkholderiales</taxon>
        <taxon>Comamonadaceae</taxon>
        <taxon>Variovorax</taxon>
    </lineage>
</organism>
<dbReference type="Proteomes" id="UP001500975">
    <property type="component" value="Unassembled WGS sequence"/>
</dbReference>
<comment type="catalytic activity">
    <reaction evidence="7 8">
        <text>(1S,2R)-1-C-(indol-3-yl)glycerol 3-phosphate + L-serine = D-glyceraldehyde 3-phosphate + L-tryptophan + H2O</text>
        <dbReference type="Rhea" id="RHEA:10532"/>
        <dbReference type="ChEBI" id="CHEBI:15377"/>
        <dbReference type="ChEBI" id="CHEBI:33384"/>
        <dbReference type="ChEBI" id="CHEBI:57912"/>
        <dbReference type="ChEBI" id="CHEBI:58866"/>
        <dbReference type="ChEBI" id="CHEBI:59776"/>
        <dbReference type="EC" id="4.2.1.20"/>
    </reaction>
</comment>
<evidence type="ECO:0000256" key="5">
    <source>
        <dbReference type="ARBA" id="ARBA00023141"/>
    </source>
</evidence>
<evidence type="ECO:0000313" key="11">
    <source>
        <dbReference type="Proteomes" id="UP001500975"/>
    </source>
</evidence>
<dbReference type="Gene3D" id="3.20.20.70">
    <property type="entry name" value="Aldolase class I"/>
    <property type="match status" value="1"/>
</dbReference>
<dbReference type="InterPro" id="IPR011060">
    <property type="entry name" value="RibuloseP-bd_barrel"/>
</dbReference>
<reference evidence="11" key="1">
    <citation type="journal article" date="2019" name="Int. J. Syst. Evol. Microbiol.">
        <title>The Global Catalogue of Microorganisms (GCM) 10K type strain sequencing project: providing services to taxonomists for standard genome sequencing and annotation.</title>
        <authorList>
            <consortium name="The Broad Institute Genomics Platform"/>
            <consortium name="The Broad Institute Genome Sequencing Center for Infectious Disease"/>
            <person name="Wu L."/>
            <person name="Ma J."/>
        </authorList>
    </citation>
    <scope>NUCLEOTIDE SEQUENCE [LARGE SCALE GENOMIC DNA]</scope>
    <source>
        <strain evidence="11">JCM 17804</strain>
    </source>
</reference>
<comment type="function">
    <text evidence="8">The alpha subunit is responsible for the aldol cleavage of indoleglycerol phosphate to indole and glyceraldehyde 3-phosphate.</text>
</comment>
<proteinExistence type="inferred from homology"/>
<comment type="caution">
    <text evidence="10">The sequence shown here is derived from an EMBL/GenBank/DDBJ whole genome shotgun (WGS) entry which is preliminary data.</text>
</comment>
<accession>A0ABP8I9M1</accession>
<feature type="active site" description="Proton acceptor" evidence="8">
    <location>
        <position position="60"/>
    </location>
</feature>
<dbReference type="InterPro" id="IPR013785">
    <property type="entry name" value="Aldolase_TIM"/>
</dbReference>
<comment type="pathway">
    <text evidence="1 8">Amino-acid biosynthesis; L-tryptophan biosynthesis; L-tryptophan from chorismate: step 5/5.</text>
</comment>
<dbReference type="PANTHER" id="PTHR43406:SF1">
    <property type="entry name" value="TRYPTOPHAN SYNTHASE ALPHA CHAIN, CHLOROPLASTIC"/>
    <property type="match status" value="1"/>
</dbReference>
<dbReference type="EC" id="4.2.1.20" evidence="8"/>
<dbReference type="CDD" id="cd04724">
    <property type="entry name" value="Tryptophan_synthase_alpha"/>
    <property type="match status" value="1"/>
</dbReference>
<protein>
    <recommendedName>
        <fullName evidence="8">Tryptophan synthase alpha chain</fullName>
        <ecNumber evidence="8">4.2.1.20</ecNumber>
    </recommendedName>
</protein>
<evidence type="ECO:0000256" key="3">
    <source>
        <dbReference type="ARBA" id="ARBA00022605"/>
    </source>
</evidence>
<dbReference type="NCBIfam" id="TIGR00262">
    <property type="entry name" value="trpA"/>
    <property type="match status" value="1"/>
</dbReference>
<evidence type="ECO:0000256" key="8">
    <source>
        <dbReference type="HAMAP-Rule" id="MF_00131"/>
    </source>
</evidence>
<evidence type="ECO:0000256" key="1">
    <source>
        <dbReference type="ARBA" id="ARBA00004733"/>
    </source>
</evidence>
<comment type="similarity">
    <text evidence="8 9">Belongs to the TrpA family.</text>
</comment>
<keyword evidence="5 8" id="KW-0057">Aromatic amino acid biosynthesis</keyword>
<dbReference type="EMBL" id="BAABGJ010000080">
    <property type="protein sequence ID" value="GAA4354325.1"/>
    <property type="molecule type" value="Genomic_DNA"/>
</dbReference>
<dbReference type="Pfam" id="PF00290">
    <property type="entry name" value="Trp_syntA"/>
    <property type="match status" value="1"/>
</dbReference>
<evidence type="ECO:0000256" key="6">
    <source>
        <dbReference type="ARBA" id="ARBA00023239"/>
    </source>
</evidence>
<dbReference type="HAMAP" id="MF_00131">
    <property type="entry name" value="Trp_synth_alpha"/>
    <property type="match status" value="1"/>
</dbReference>
<keyword evidence="6 8" id="KW-0456">Lyase</keyword>
<keyword evidence="3 8" id="KW-0028">Amino-acid biosynthesis</keyword>
<dbReference type="SUPFAM" id="SSF51366">
    <property type="entry name" value="Ribulose-phoshate binding barrel"/>
    <property type="match status" value="1"/>
</dbReference>